<comment type="similarity">
    <text evidence="2">Belongs to the TfdA dioxygenase family.</text>
</comment>
<dbReference type="GeneID" id="76196004"/>
<keyword evidence="5" id="KW-0560">Oxidoreductase</keyword>
<reference evidence="10" key="1">
    <citation type="journal article" date="2019" name="Int. J. Syst. Evol. Microbiol.">
        <title>The Global Catalogue of Microorganisms (GCM) 10K type strain sequencing project: providing services to taxonomists for standard genome sequencing and annotation.</title>
        <authorList>
            <consortium name="The Broad Institute Genomics Platform"/>
            <consortium name="The Broad Institute Genome Sequencing Center for Infectious Disease"/>
            <person name="Wu L."/>
            <person name="Ma J."/>
        </authorList>
    </citation>
    <scope>NUCLEOTIDE SEQUENCE [LARGE SCALE GENOMIC DNA]</scope>
    <source>
        <strain evidence="10">NBRC 3266</strain>
    </source>
</reference>
<keyword evidence="3" id="KW-0479">Metal-binding</keyword>
<evidence type="ECO:0000256" key="6">
    <source>
        <dbReference type="ARBA" id="ARBA00023004"/>
    </source>
</evidence>
<evidence type="ECO:0000256" key="7">
    <source>
        <dbReference type="SAM" id="MobiDB-lite"/>
    </source>
</evidence>
<evidence type="ECO:0000313" key="9">
    <source>
        <dbReference type="EMBL" id="GLQ66654.1"/>
    </source>
</evidence>
<sequence length="310" mass="35250">MTTLRLVPNEPAFADTLSAEKVTSRIGAVIHGINTREPLPEEHKAFLHDALLRHKVIFLRDQFLDDAQHETLSRVFGDPILHPTIPAADGTPYTFELNSRNGRSTDSWHTDVTFVPAYPKASILRAITIPPYGGSTLWANTATAYDDLPAPLQQLADTLWAVHGNDYDTNFYKYDLRHEEIANFRASFISKIYETEHPVVRVHPETGERTLVLGHFFKEIRGIPTQHANRLLEIFQSYITQIDNTVRWNWKPGDVAIWDNRATQHYATADFDTHPRLLRRITVRGDTPISVTGEKSRQLKGPDDGHDLDD</sequence>
<organism evidence="9 10">
    <name type="scientific">Gluconobacter kondonii</name>
    <dbReference type="NCBI Taxonomy" id="941463"/>
    <lineage>
        <taxon>Bacteria</taxon>
        <taxon>Pseudomonadati</taxon>
        <taxon>Pseudomonadota</taxon>
        <taxon>Alphaproteobacteria</taxon>
        <taxon>Acetobacterales</taxon>
        <taxon>Acetobacteraceae</taxon>
        <taxon>Gluconobacter</taxon>
    </lineage>
</organism>
<keyword evidence="4" id="KW-0223">Dioxygenase</keyword>
<dbReference type="Gene3D" id="3.60.130.10">
    <property type="entry name" value="Clavaminate synthase-like"/>
    <property type="match status" value="1"/>
</dbReference>
<proteinExistence type="inferred from homology"/>
<gene>
    <name evidence="9" type="ORF">GCM10007870_22390</name>
</gene>
<name>A0ABQ5WUJ6_9PROT</name>
<accession>A0ABQ5WUJ6</accession>
<evidence type="ECO:0000256" key="2">
    <source>
        <dbReference type="ARBA" id="ARBA00005896"/>
    </source>
</evidence>
<evidence type="ECO:0000256" key="4">
    <source>
        <dbReference type="ARBA" id="ARBA00022964"/>
    </source>
</evidence>
<evidence type="ECO:0000256" key="5">
    <source>
        <dbReference type="ARBA" id="ARBA00023002"/>
    </source>
</evidence>
<feature type="compositionally biased region" description="Basic and acidic residues" evidence="7">
    <location>
        <begin position="294"/>
        <end position="310"/>
    </location>
</feature>
<comment type="cofactor">
    <cofactor evidence="1">
        <name>Fe(2+)</name>
        <dbReference type="ChEBI" id="CHEBI:29033"/>
    </cofactor>
</comment>
<evidence type="ECO:0000259" key="8">
    <source>
        <dbReference type="Pfam" id="PF02668"/>
    </source>
</evidence>
<dbReference type="EMBL" id="BSNV01000022">
    <property type="protein sequence ID" value="GLQ66654.1"/>
    <property type="molecule type" value="Genomic_DNA"/>
</dbReference>
<evidence type="ECO:0000256" key="3">
    <source>
        <dbReference type="ARBA" id="ARBA00022723"/>
    </source>
</evidence>
<dbReference type="InterPro" id="IPR042098">
    <property type="entry name" value="TauD-like_sf"/>
</dbReference>
<evidence type="ECO:0000313" key="10">
    <source>
        <dbReference type="Proteomes" id="UP001156629"/>
    </source>
</evidence>
<dbReference type="Pfam" id="PF02668">
    <property type="entry name" value="TauD"/>
    <property type="match status" value="1"/>
</dbReference>
<dbReference type="Proteomes" id="UP001156629">
    <property type="component" value="Unassembled WGS sequence"/>
</dbReference>
<keyword evidence="10" id="KW-1185">Reference proteome</keyword>
<feature type="domain" description="TauD/TfdA-like" evidence="8">
    <location>
        <begin position="20"/>
        <end position="282"/>
    </location>
</feature>
<dbReference type="PANTHER" id="PTHR30468">
    <property type="entry name" value="ALPHA-KETOGLUTARATE-DEPENDENT SULFONATE DIOXYGENASE"/>
    <property type="match status" value="1"/>
</dbReference>
<evidence type="ECO:0000256" key="1">
    <source>
        <dbReference type="ARBA" id="ARBA00001954"/>
    </source>
</evidence>
<feature type="region of interest" description="Disordered" evidence="7">
    <location>
        <begin position="289"/>
        <end position="310"/>
    </location>
</feature>
<comment type="caution">
    <text evidence="9">The sequence shown here is derived from an EMBL/GenBank/DDBJ whole genome shotgun (WGS) entry which is preliminary data.</text>
</comment>
<dbReference type="InterPro" id="IPR051323">
    <property type="entry name" value="AtsK-like"/>
</dbReference>
<keyword evidence="6" id="KW-0408">Iron</keyword>
<dbReference type="RefSeq" id="WP_099287673.1">
    <property type="nucleotide sequence ID" value="NZ_BEWP01000028.1"/>
</dbReference>
<dbReference type="InterPro" id="IPR003819">
    <property type="entry name" value="TauD/TfdA-like"/>
</dbReference>
<dbReference type="SUPFAM" id="SSF51197">
    <property type="entry name" value="Clavaminate synthase-like"/>
    <property type="match status" value="1"/>
</dbReference>
<dbReference type="PANTHER" id="PTHR30468:SF5">
    <property type="entry name" value="ALPHA-KETOGLUTARATE-DEPENDENT SULFATE ESTER DIOXYGENASE"/>
    <property type="match status" value="1"/>
</dbReference>
<protein>
    <recommendedName>
        <fullName evidence="8">TauD/TfdA-like domain-containing protein</fullName>
    </recommendedName>
</protein>